<accession>A5GC78</accession>
<dbReference type="STRING" id="351605.Gura_0609"/>
<reference evidence="2 3" key="1">
    <citation type="submission" date="2007-05" db="EMBL/GenBank/DDBJ databases">
        <title>Complete sequence of Geobacter uraniireducens Rf4.</title>
        <authorList>
            <consortium name="US DOE Joint Genome Institute"/>
            <person name="Copeland A."/>
            <person name="Lucas S."/>
            <person name="Lapidus A."/>
            <person name="Barry K."/>
            <person name="Detter J.C."/>
            <person name="Glavina del Rio T."/>
            <person name="Hammon N."/>
            <person name="Israni S."/>
            <person name="Dalin E."/>
            <person name="Tice H."/>
            <person name="Pitluck S."/>
            <person name="Chertkov O."/>
            <person name="Brettin T."/>
            <person name="Bruce D."/>
            <person name="Han C."/>
            <person name="Schmutz J."/>
            <person name="Larimer F."/>
            <person name="Land M."/>
            <person name="Hauser L."/>
            <person name="Kyrpides N."/>
            <person name="Mikhailova N."/>
            <person name="Shelobolina E."/>
            <person name="Aklujkar M."/>
            <person name="Lovley D."/>
            <person name="Richardson P."/>
        </authorList>
    </citation>
    <scope>NUCLEOTIDE SEQUENCE [LARGE SCALE GENOMIC DNA]</scope>
    <source>
        <strain evidence="2 3">Rf4</strain>
    </source>
</reference>
<protein>
    <submittedName>
        <fullName evidence="2">Pyridoxamine 5'-phosphate oxidase-related, FMN-binding protein</fullName>
    </submittedName>
</protein>
<dbReference type="PANTHER" id="PTHR40660:SF1">
    <property type="entry name" value="5'-PHOSPHATE OXIDASE PUTATIVE DOMAIN-CONTAINING PROTEIN-RELATED"/>
    <property type="match status" value="1"/>
</dbReference>
<dbReference type="InterPro" id="IPR011576">
    <property type="entry name" value="Pyridox_Oxase_N"/>
</dbReference>
<dbReference type="InterPro" id="IPR012349">
    <property type="entry name" value="Split_barrel_FMN-bd"/>
</dbReference>
<dbReference type="SUPFAM" id="SSF50475">
    <property type="entry name" value="FMN-binding split barrel"/>
    <property type="match status" value="1"/>
</dbReference>
<dbReference type="KEGG" id="gur:Gura_0609"/>
<feature type="domain" description="Pyridoxamine 5'-phosphate oxidase N-terminal" evidence="1">
    <location>
        <begin position="2"/>
        <end position="119"/>
    </location>
</feature>
<keyword evidence="3" id="KW-1185">Reference proteome</keyword>
<organism evidence="2 3">
    <name type="scientific">Geotalea uraniireducens (strain Rf4)</name>
    <name type="common">Geobacter uraniireducens</name>
    <dbReference type="NCBI Taxonomy" id="351605"/>
    <lineage>
        <taxon>Bacteria</taxon>
        <taxon>Pseudomonadati</taxon>
        <taxon>Thermodesulfobacteriota</taxon>
        <taxon>Desulfuromonadia</taxon>
        <taxon>Geobacterales</taxon>
        <taxon>Geobacteraceae</taxon>
        <taxon>Geotalea</taxon>
    </lineage>
</organism>
<sequence>MKLAELFPEEGRGVIATADAAGLVNMAAYAIPHVIDEETLAWGMTKGRTYSNLLANPHASYLYMAPSRGYNGWRLTLELKEIHDDGELLEQIKANTAKVVSAQAGTAVRHVVYFKVVEIRPLI</sequence>
<dbReference type="Pfam" id="PF01243">
    <property type="entry name" value="PNPOx_N"/>
    <property type="match status" value="1"/>
</dbReference>
<evidence type="ECO:0000259" key="1">
    <source>
        <dbReference type="Pfam" id="PF01243"/>
    </source>
</evidence>
<dbReference type="AlphaFoldDB" id="A5GC78"/>
<proteinExistence type="predicted"/>
<dbReference type="OrthoDB" id="5396728at2"/>
<dbReference type="Proteomes" id="UP000006695">
    <property type="component" value="Chromosome"/>
</dbReference>
<evidence type="ECO:0000313" key="3">
    <source>
        <dbReference type="Proteomes" id="UP000006695"/>
    </source>
</evidence>
<dbReference type="HOGENOM" id="CLU_135509_0_0_7"/>
<dbReference type="EMBL" id="CP000698">
    <property type="protein sequence ID" value="ABQ24821.1"/>
    <property type="molecule type" value="Genomic_DNA"/>
</dbReference>
<dbReference type="RefSeq" id="WP_011937546.1">
    <property type="nucleotide sequence ID" value="NC_009483.1"/>
</dbReference>
<gene>
    <name evidence="2" type="ordered locus">Gura_0609</name>
</gene>
<evidence type="ECO:0000313" key="2">
    <source>
        <dbReference type="EMBL" id="ABQ24821.1"/>
    </source>
</evidence>
<dbReference type="PANTHER" id="PTHR40660">
    <property type="entry name" value="5'-PHOSPHATE OXIDASE PUTATIVE DOMAIN-CONTAINING PROTEIN-RELATED"/>
    <property type="match status" value="1"/>
</dbReference>
<dbReference type="Gene3D" id="2.30.110.10">
    <property type="entry name" value="Electron Transport, Fmn-binding Protein, Chain A"/>
    <property type="match status" value="1"/>
</dbReference>
<name>A5GC78_GEOUR</name>